<evidence type="ECO:0000313" key="2">
    <source>
        <dbReference type="EMBL" id="XAG22416.1"/>
    </source>
</evidence>
<evidence type="ECO:0000259" key="1">
    <source>
        <dbReference type="Pfam" id="PF03869"/>
    </source>
</evidence>
<dbReference type="SUPFAM" id="SSF47598">
    <property type="entry name" value="Ribbon-helix-helix"/>
    <property type="match status" value="1"/>
</dbReference>
<keyword evidence="2" id="KW-0238">DNA-binding</keyword>
<reference evidence="2" key="1">
    <citation type="submission" date="2022-03" db="EMBL/GenBank/DDBJ databases">
        <title>Sea Food Isolates.</title>
        <authorList>
            <person name="Li c."/>
        </authorList>
    </citation>
    <scope>NUCLEOTIDE SEQUENCE</scope>
    <source>
        <strain evidence="2">19PA01SH03</strain>
    </source>
</reference>
<dbReference type="InterPro" id="IPR013321">
    <property type="entry name" value="Arc_rbn_hlx_hlx"/>
</dbReference>
<dbReference type="AlphaFoldDB" id="A0AAU6SR21"/>
<dbReference type="EMBL" id="CP095338">
    <property type="protein sequence ID" value="XAG22416.1"/>
    <property type="molecule type" value="Genomic_DNA"/>
</dbReference>
<dbReference type="GO" id="GO:0003677">
    <property type="term" value="F:DNA binding"/>
    <property type="evidence" value="ECO:0007669"/>
    <property type="project" value="UniProtKB-KW"/>
</dbReference>
<dbReference type="GO" id="GO:0006355">
    <property type="term" value="P:regulation of DNA-templated transcription"/>
    <property type="evidence" value="ECO:0007669"/>
    <property type="project" value="InterPro"/>
</dbReference>
<dbReference type="Gene3D" id="1.10.1220.10">
    <property type="entry name" value="Met repressor-like"/>
    <property type="match status" value="1"/>
</dbReference>
<name>A0AAU6SR21_UNCXX</name>
<dbReference type="Pfam" id="PF03869">
    <property type="entry name" value="Arc"/>
    <property type="match status" value="1"/>
</dbReference>
<gene>
    <name evidence="2" type="ORF">MRN70_06340</name>
</gene>
<dbReference type="InterPro" id="IPR010985">
    <property type="entry name" value="Ribbon_hlx_hlx"/>
</dbReference>
<protein>
    <submittedName>
        <fullName evidence="2">Arc family DNA-binding protein</fullName>
    </submittedName>
</protein>
<dbReference type="InterPro" id="IPR005569">
    <property type="entry name" value="Arc_DNA-bd_dom"/>
</dbReference>
<proteinExistence type="predicted"/>
<organism evidence="2">
    <name type="scientific">bacterium 19PA01SH03</name>
    <dbReference type="NCBI Taxonomy" id="2920705"/>
    <lineage>
        <taxon>Bacteria</taxon>
    </lineage>
</organism>
<sequence length="94" mass="10652">MTKDIQKTALRLPREIHTAVKDAAEQNNRTMNAEIVDRLAKSFINEGHHINIDNNQPLAKENGEIDYDKLSSIILEIQNAMNDVVKVIDNAKDK</sequence>
<accession>A0AAU6SR21</accession>
<feature type="domain" description="Arc-like DNA binding" evidence="1">
    <location>
        <begin position="6"/>
        <end position="47"/>
    </location>
</feature>